<evidence type="ECO:0000313" key="2">
    <source>
        <dbReference type="Proteomes" id="UP000094669"/>
    </source>
</evidence>
<accession>A0ABX4YG12</accession>
<sequence>MYKSNIEYIISLTNRNEPIPGILSLICDTVDSMKTDVTNLDVDDEQRKIFKSAIKDLVSGLIKLDGFAANLKETVH</sequence>
<dbReference type="Proteomes" id="UP000094669">
    <property type="component" value="Unassembled WGS sequence"/>
</dbReference>
<organism evidence="1 2">
    <name type="scientific">Leptospira inadai serovar Lyme</name>
    <dbReference type="NCBI Taxonomy" id="293084"/>
    <lineage>
        <taxon>Bacteria</taxon>
        <taxon>Pseudomonadati</taxon>
        <taxon>Spirochaetota</taxon>
        <taxon>Spirochaetia</taxon>
        <taxon>Leptospirales</taxon>
        <taxon>Leptospiraceae</taxon>
        <taxon>Leptospira</taxon>
    </lineage>
</organism>
<keyword evidence="2" id="KW-1185">Reference proteome</keyword>
<proteinExistence type="predicted"/>
<comment type="caution">
    <text evidence="1">The sequence shown here is derived from an EMBL/GenBank/DDBJ whole genome shotgun (WGS) entry which is preliminary data.</text>
</comment>
<dbReference type="EMBL" id="MCRM02000017">
    <property type="protein sequence ID" value="PNV74198.1"/>
    <property type="molecule type" value="Genomic_DNA"/>
</dbReference>
<name>A0ABX4YG12_9LEPT</name>
<evidence type="ECO:0000313" key="1">
    <source>
        <dbReference type="EMBL" id="PNV74198.1"/>
    </source>
</evidence>
<gene>
    <name evidence="1" type="ORF">BES34_015240</name>
</gene>
<reference evidence="1" key="1">
    <citation type="submission" date="2018-01" db="EMBL/GenBank/DDBJ databases">
        <title>Genomic characterization of Leptospira inadai serogroup Lyme isolated from captured rat in Brazil and comparative analysis with human reference strain.</title>
        <authorList>
            <person name="Moreno L.Z."/>
            <person name="Loureiro A.P."/>
            <person name="Miraglia F."/>
            <person name="Kremer F.S."/>
            <person name="Eslabao M.R."/>
            <person name="Dellagostin O.A."/>
            <person name="Lilenbaum W."/>
            <person name="Moreno A.M."/>
        </authorList>
    </citation>
    <scope>NUCLEOTIDE SEQUENCE [LARGE SCALE GENOMIC DNA]</scope>
    <source>
        <strain evidence="1">M34/99</strain>
    </source>
</reference>
<dbReference type="RefSeq" id="WP_010417530.1">
    <property type="nucleotide sequence ID" value="NZ_MCRM02000017.1"/>
</dbReference>
<protein>
    <submittedName>
        <fullName evidence="1">Uncharacterized protein</fullName>
    </submittedName>
</protein>